<keyword evidence="9" id="KW-1185">Reference proteome</keyword>
<evidence type="ECO:0000256" key="2">
    <source>
        <dbReference type="ARBA" id="ARBA00007362"/>
    </source>
</evidence>
<evidence type="ECO:0000259" key="7">
    <source>
        <dbReference type="Pfam" id="PF00892"/>
    </source>
</evidence>
<feature type="transmembrane region" description="Helical" evidence="6">
    <location>
        <begin position="189"/>
        <end position="213"/>
    </location>
</feature>
<evidence type="ECO:0000256" key="4">
    <source>
        <dbReference type="ARBA" id="ARBA00022989"/>
    </source>
</evidence>
<dbReference type="InterPro" id="IPR000620">
    <property type="entry name" value="EamA_dom"/>
</dbReference>
<feature type="transmembrane region" description="Helical" evidence="6">
    <location>
        <begin position="250"/>
        <end position="272"/>
    </location>
</feature>
<evidence type="ECO:0000256" key="3">
    <source>
        <dbReference type="ARBA" id="ARBA00022692"/>
    </source>
</evidence>
<protein>
    <submittedName>
        <fullName evidence="8">DMT family transporter</fullName>
    </submittedName>
</protein>
<dbReference type="PANTHER" id="PTHR32322">
    <property type="entry name" value="INNER MEMBRANE TRANSPORTER"/>
    <property type="match status" value="1"/>
</dbReference>
<comment type="subcellular location">
    <subcellularLocation>
        <location evidence="1">Membrane</location>
        <topology evidence="1">Multi-pass membrane protein</topology>
    </subcellularLocation>
</comment>
<dbReference type="GO" id="GO:0016020">
    <property type="term" value="C:membrane"/>
    <property type="evidence" value="ECO:0007669"/>
    <property type="project" value="UniProtKB-SubCell"/>
</dbReference>
<comment type="caution">
    <text evidence="8">The sequence shown here is derived from an EMBL/GenBank/DDBJ whole genome shotgun (WGS) entry which is preliminary data.</text>
</comment>
<accession>A0A9X3ESS1</accession>
<reference evidence="8" key="1">
    <citation type="submission" date="2022-11" db="EMBL/GenBank/DDBJ databases">
        <title>Minimal conservation of predation-associated metabolite biosynthetic gene clusters underscores biosynthetic potential of Myxococcota including descriptions for ten novel species: Archangium lansinium sp. nov., Myxococcus landrumus sp. nov., Nannocystis bai.</title>
        <authorList>
            <person name="Ahearne A."/>
            <person name="Stevens C."/>
            <person name="Phillips K."/>
        </authorList>
    </citation>
    <scope>NUCLEOTIDE SEQUENCE</scope>
    <source>
        <strain evidence="8">Na p29</strain>
    </source>
</reference>
<comment type="similarity">
    <text evidence="2">Belongs to the EamA transporter family.</text>
</comment>
<feature type="domain" description="EamA" evidence="7">
    <location>
        <begin position="160"/>
        <end position="296"/>
    </location>
</feature>
<evidence type="ECO:0000256" key="1">
    <source>
        <dbReference type="ARBA" id="ARBA00004141"/>
    </source>
</evidence>
<evidence type="ECO:0000256" key="5">
    <source>
        <dbReference type="ARBA" id="ARBA00023136"/>
    </source>
</evidence>
<sequence length="303" mass="30950">MNSLMADITPPRAPLLLVALGAAVISVTALFVKWIALGPAAIGAYRCGLGAVALLPLAWLASRTGPNRQAKRRGSAVAWAALAGACFAGDLFVWHKSILYSGTGLATLLANTQVFWVALFSALLLGERLTRRLGVCALLALVGTVMLALPGLERSPVHLQGVLLGLLTGVFYAGYYLSLRTAQRGERPLGVALALFVSSATAGALLVVAALASGESLAVATAGDFGLLLLLGVGAHVGGWALISRAMPHVPAASGSLLLLLQPVLATLWGVLVFAEPFGAVEAAGTALSLAAIYAASVSRSPR</sequence>
<evidence type="ECO:0000256" key="6">
    <source>
        <dbReference type="SAM" id="Phobius"/>
    </source>
</evidence>
<feature type="domain" description="EamA" evidence="7">
    <location>
        <begin position="15"/>
        <end position="147"/>
    </location>
</feature>
<name>A0A9X3ESS1_9BACT</name>
<feature type="transmembrane region" description="Helical" evidence="6">
    <location>
        <begin position="74"/>
        <end position="94"/>
    </location>
</feature>
<dbReference type="EMBL" id="JAPNKE010000002">
    <property type="protein sequence ID" value="MCY1004788.1"/>
    <property type="molecule type" value="Genomic_DNA"/>
</dbReference>
<organism evidence="8 9">
    <name type="scientific">Nannocystis pusilla</name>
    <dbReference type="NCBI Taxonomy" id="889268"/>
    <lineage>
        <taxon>Bacteria</taxon>
        <taxon>Pseudomonadati</taxon>
        <taxon>Myxococcota</taxon>
        <taxon>Polyangia</taxon>
        <taxon>Nannocystales</taxon>
        <taxon>Nannocystaceae</taxon>
        <taxon>Nannocystis</taxon>
    </lineage>
</organism>
<proteinExistence type="inferred from homology"/>
<feature type="transmembrane region" description="Helical" evidence="6">
    <location>
        <begin position="225"/>
        <end position="243"/>
    </location>
</feature>
<dbReference type="PANTHER" id="PTHR32322:SF2">
    <property type="entry name" value="EAMA DOMAIN-CONTAINING PROTEIN"/>
    <property type="match status" value="1"/>
</dbReference>
<dbReference type="InterPro" id="IPR050638">
    <property type="entry name" value="AA-Vitamin_Transporters"/>
</dbReference>
<keyword evidence="4 6" id="KW-1133">Transmembrane helix</keyword>
<gene>
    <name evidence="8" type="ORF">OV079_04205</name>
</gene>
<keyword evidence="5 6" id="KW-0472">Membrane</keyword>
<feature type="transmembrane region" description="Helical" evidence="6">
    <location>
        <begin position="12"/>
        <end position="36"/>
    </location>
</feature>
<feature type="transmembrane region" description="Helical" evidence="6">
    <location>
        <begin position="133"/>
        <end position="152"/>
    </location>
</feature>
<keyword evidence="3 6" id="KW-0812">Transmembrane</keyword>
<feature type="transmembrane region" description="Helical" evidence="6">
    <location>
        <begin position="42"/>
        <end position="62"/>
    </location>
</feature>
<dbReference type="SUPFAM" id="SSF103481">
    <property type="entry name" value="Multidrug resistance efflux transporter EmrE"/>
    <property type="match status" value="2"/>
</dbReference>
<evidence type="ECO:0000313" key="9">
    <source>
        <dbReference type="Proteomes" id="UP001150924"/>
    </source>
</evidence>
<feature type="transmembrane region" description="Helical" evidence="6">
    <location>
        <begin position="278"/>
        <end position="297"/>
    </location>
</feature>
<dbReference type="RefSeq" id="WP_267766385.1">
    <property type="nucleotide sequence ID" value="NZ_JAPNKE010000002.1"/>
</dbReference>
<dbReference type="Proteomes" id="UP001150924">
    <property type="component" value="Unassembled WGS sequence"/>
</dbReference>
<dbReference type="InterPro" id="IPR037185">
    <property type="entry name" value="EmrE-like"/>
</dbReference>
<evidence type="ECO:0000313" key="8">
    <source>
        <dbReference type="EMBL" id="MCY1004788.1"/>
    </source>
</evidence>
<dbReference type="AlphaFoldDB" id="A0A9X3ESS1"/>
<feature type="transmembrane region" description="Helical" evidence="6">
    <location>
        <begin position="158"/>
        <end position="177"/>
    </location>
</feature>
<feature type="transmembrane region" description="Helical" evidence="6">
    <location>
        <begin position="106"/>
        <end position="126"/>
    </location>
</feature>
<dbReference type="Pfam" id="PF00892">
    <property type="entry name" value="EamA"/>
    <property type="match status" value="2"/>
</dbReference>